<name>A0AAJ7C574_CEPCN</name>
<comment type="similarity">
    <text evidence="2">Belongs to the copper type II ascorbate-dependent monooxygenase family.</text>
</comment>
<sequence>MTEHHMFIVYLIFAVILRYSECYSIEKYSLLMPNVRPNTPEIYLCTPIKVDSSKNYYIVAFEPNATMATAHHMLLYGCSKPGSSKPVWNCGEMANDMTTDTEDTASPCSEGSEIIYAWARDAPKLVLPDGVGFKVGGDSSIQYLVLQVHYAHIDHFKDGSTDDSGVFLHYTLRPLNKLAGVLLLGTGGNIPPKSTEYMETSCAIEEKKTIYPFAYRVHTHTLGRVVSGYLVKQNSEWIELGKRDPMKPQMFYPIHINVTATLGDVVAARCTMHNDRETWTYVGSTNNDEMCNFYLMYYVESKEPLHKKYCFTSGPPKYYWHKTDLLNIPDREASTL</sequence>
<feature type="domain" description="Copper type II ascorbate-dependent monooxygenase C-terminal" evidence="17">
    <location>
        <begin position="178"/>
        <end position="321"/>
    </location>
</feature>
<dbReference type="AlphaFoldDB" id="A0AAJ7C574"/>
<feature type="chain" id="PRO_5042556152" description="peptidylglycine monooxygenase" evidence="15">
    <location>
        <begin position="23"/>
        <end position="336"/>
    </location>
</feature>
<dbReference type="InterPro" id="IPR036939">
    <property type="entry name" value="Cu2_ascorb_mOase_N_sf"/>
</dbReference>
<evidence type="ECO:0000256" key="5">
    <source>
        <dbReference type="ARBA" id="ARBA00022723"/>
    </source>
</evidence>
<dbReference type="FunFam" id="2.60.120.310:FF:000005">
    <property type="entry name" value="Peptidylglycine alpha-hydroxylating monooxygenase"/>
    <property type="match status" value="1"/>
</dbReference>
<keyword evidence="11" id="KW-0325">Glycoprotein</keyword>
<keyword evidence="10 14" id="KW-1015">Disulfide bond</keyword>
<evidence type="ECO:0000256" key="13">
    <source>
        <dbReference type="PIRSR" id="PIRSR600720-2"/>
    </source>
</evidence>
<dbReference type="Pfam" id="PF01082">
    <property type="entry name" value="Cu2_monooxygen"/>
    <property type="match status" value="1"/>
</dbReference>
<comment type="cofactor">
    <cofactor evidence="13">
        <name>Cu(2+)</name>
        <dbReference type="ChEBI" id="CHEBI:29036"/>
    </cofactor>
    <text evidence="13">Binds 2 Cu(2+) ions per subunit.</text>
</comment>
<feature type="binding site" evidence="13">
    <location>
        <position position="149"/>
    </location>
    <ligand>
        <name>Cu(2+)</name>
        <dbReference type="ChEBI" id="CHEBI:29036"/>
        <label>1</label>
        <note>catalytic</note>
    </ligand>
</feature>
<dbReference type="InterPro" id="IPR000720">
    <property type="entry name" value="PHM/PAL"/>
</dbReference>
<dbReference type="GO" id="GO:0006518">
    <property type="term" value="P:peptide metabolic process"/>
    <property type="evidence" value="ECO:0007669"/>
    <property type="project" value="InterPro"/>
</dbReference>
<keyword evidence="6 15" id="KW-0732">Signal</keyword>
<accession>A0AAJ7C574</accession>
<feature type="disulfide bond" evidence="14">
    <location>
        <begin position="45"/>
        <end position="90"/>
    </location>
</feature>
<dbReference type="Pfam" id="PF03712">
    <property type="entry name" value="Cu2_monoox_C"/>
    <property type="match status" value="1"/>
</dbReference>
<feature type="disulfide bond" evidence="14">
    <location>
        <begin position="202"/>
        <end position="310"/>
    </location>
</feature>
<comment type="subcellular location">
    <subcellularLocation>
        <location evidence="1">Secreted</location>
    </subcellularLocation>
</comment>
<evidence type="ECO:0000256" key="8">
    <source>
        <dbReference type="ARBA" id="ARBA00023008"/>
    </source>
</evidence>
<evidence type="ECO:0000256" key="9">
    <source>
        <dbReference type="ARBA" id="ARBA00023033"/>
    </source>
</evidence>
<evidence type="ECO:0000259" key="16">
    <source>
        <dbReference type="Pfam" id="PF01082"/>
    </source>
</evidence>
<feature type="domain" description="Copper type II ascorbate-dependent monooxygenase N-terminal" evidence="16">
    <location>
        <begin position="29"/>
        <end position="156"/>
    </location>
</feature>
<dbReference type="GO" id="GO:0005576">
    <property type="term" value="C:extracellular region"/>
    <property type="evidence" value="ECO:0007669"/>
    <property type="project" value="UniProtKB-SubCell"/>
</dbReference>
<evidence type="ECO:0000256" key="10">
    <source>
        <dbReference type="ARBA" id="ARBA00023157"/>
    </source>
</evidence>
<feature type="signal peptide" evidence="15">
    <location>
        <begin position="1"/>
        <end position="22"/>
    </location>
</feature>
<feature type="binding site" evidence="13">
    <location>
        <position position="218"/>
    </location>
    <ligand>
        <name>Cu(2+)</name>
        <dbReference type="ChEBI" id="CHEBI:29036"/>
        <label>1</label>
        <note>catalytic</note>
    </ligand>
</feature>
<dbReference type="PANTHER" id="PTHR10680">
    <property type="entry name" value="PEPTIDYL-GLYCINE ALPHA-AMIDATING MONOOXYGENASE"/>
    <property type="match status" value="1"/>
</dbReference>
<reference evidence="19" key="1">
    <citation type="submission" date="2025-08" db="UniProtKB">
        <authorList>
            <consortium name="RefSeq"/>
        </authorList>
    </citation>
    <scope>IDENTIFICATION</scope>
</reference>
<dbReference type="SUPFAM" id="SSF49742">
    <property type="entry name" value="PHM/PNGase F"/>
    <property type="match status" value="2"/>
</dbReference>
<comment type="catalytic activity">
    <reaction evidence="12">
        <text>a [peptide]-C-terminal glycine + 2 L-ascorbate + O2 = a [peptide]-C-terminal (2S)-2-hydroxyglycine + 2 monodehydro-L-ascorbate radical + H2O</text>
        <dbReference type="Rhea" id="RHEA:21452"/>
        <dbReference type="Rhea" id="RHEA-COMP:13486"/>
        <dbReference type="Rhea" id="RHEA-COMP:15321"/>
        <dbReference type="ChEBI" id="CHEBI:15377"/>
        <dbReference type="ChEBI" id="CHEBI:15379"/>
        <dbReference type="ChEBI" id="CHEBI:38290"/>
        <dbReference type="ChEBI" id="CHEBI:59513"/>
        <dbReference type="ChEBI" id="CHEBI:137000"/>
        <dbReference type="ChEBI" id="CHEBI:142768"/>
        <dbReference type="EC" id="1.14.17.3"/>
    </reaction>
</comment>
<protein>
    <recommendedName>
        <fullName evidence="3">peptidylglycine monooxygenase</fullName>
        <ecNumber evidence="3">1.14.17.3</ecNumber>
    </recommendedName>
</protein>
<dbReference type="KEGG" id="ccin:107270765"/>
<dbReference type="InterPro" id="IPR000323">
    <property type="entry name" value="Cu2_ascorb_mOase_N"/>
</dbReference>
<dbReference type="GeneID" id="107270765"/>
<keyword evidence="4" id="KW-0964">Secreted</keyword>
<evidence type="ECO:0000256" key="1">
    <source>
        <dbReference type="ARBA" id="ARBA00004613"/>
    </source>
</evidence>
<evidence type="ECO:0000313" key="18">
    <source>
        <dbReference type="Proteomes" id="UP000694920"/>
    </source>
</evidence>
<keyword evidence="7" id="KW-0560">Oxidoreductase</keyword>
<dbReference type="Proteomes" id="UP000694920">
    <property type="component" value="Unplaced"/>
</dbReference>
<keyword evidence="5 13" id="KW-0479">Metal-binding</keyword>
<feature type="binding site" evidence="13">
    <location>
        <position position="71"/>
    </location>
    <ligand>
        <name>Cu(2+)</name>
        <dbReference type="ChEBI" id="CHEBI:29036"/>
        <label>1</label>
        <note>catalytic</note>
    </ligand>
</feature>
<evidence type="ECO:0000256" key="7">
    <source>
        <dbReference type="ARBA" id="ARBA00023002"/>
    </source>
</evidence>
<dbReference type="FunFam" id="2.60.120.230:FF:000002">
    <property type="entry name" value="Peptidyl-glycine alpha-amidating monooxygenase B"/>
    <property type="match status" value="1"/>
</dbReference>
<keyword evidence="18" id="KW-1185">Reference proteome</keyword>
<dbReference type="GO" id="GO:0004504">
    <property type="term" value="F:peptidylglycine monooxygenase activity"/>
    <property type="evidence" value="ECO:0007669"/>
    <property type="project" value="UniProtKB-EC"/>
</dbReference>
<dbReference type="RefSeq" id="XP_015601575.1">
    <property type="nucleotide sequence ID" value="XM_015746089.2"/>
</dbReference>
<proteinExistence type="inferred from homology"/>
<feature type="disulfide bond" evidence="14">
    <location>
        <begin position="270"/>
        <end position="291"/>
    </location>
</feature>
<dbReference type="GO" id="GO:0016020">
    <property type="term" value="C:membrane"/>
    <property type="evidence" value="ECO:0007669"/>
    <property type="project" value="InterPro"/>
</dbReference>
<feature type="binding site" evidence="13">
    <location>
        <position position="220"/>
    </location>
    <ligand>
        <name>Cu(2+)</name>
        <dbReference type="ChEBI" id="CHEBI:29036"/>
        <label>1</label>
        <note>catalytic</note>
    </ligand>
</feature>
<dbReference type="InterPro" id="IPR024548">
    <property type="entry name" value="Cu2_monoox_C"/>
</dbReference>
<keyword evidence="8 13" id="KW-0186">Copper</keyword>
<evidence type="ECO:0000256" key="3">
    <source>
        <dbReference type="ARBA" id="ARBA00012689"/>
    </source>
</evidence>
<feature type="disulfide bond" evidence="14">
    <location>
        <begin position="78"/>
        <end position="108"/>
    </location>
</feature>
<evidence type="ECO:0000256" key="15">
    <source>
        <dbReference type="SAM" id="SignalP"/>
    </source>
</evidence>
<evidence type="ECO:0000256" key="2">
    <source>
        <dbReference type="ARBA" id="ARBA00010676"/>
    </source>
</evidence>
<dbReference type="InterPro" id="IPR008977">
    <property type="entry name" value="PHM/PNGase_F_dom_sf"/>
</dbReference>
<evidence type="ECO:0000256" key="12">
    <source>
        <dbReference type="ARBA" id="ARBA00048431"/>
    </source>
</evidence>
<dbReference type="Gene3D" id="2.60.120.310">
    <property type="entry name" value="Copper type II, ascorbate-dependent monooxygenase, N-terminal domain"/>
    <property type="match status" value="1"/>
</dbReference>
<feature type="binding site" evidence="13">
    <location>
        <position position="72"/>
    </location>
    <ligand>
        <name>Cu(2+)</name>
        <dbReference type="ChEBI" id="CHEBI:29036"/>
        <label>1</label>
        <note>catalytic</note>
    </ligand>
</feature>
<evidence type="ECO:0000256" key="4">
    <source>
        <dbReference type="ARBA" id="ARBA00022525"/>
    </source>
</evidence>
<dbReference type="Gene3D" id="2.60.120.230">
    <property type="match status" value="1"/>
</dbReference>
<gene>
    <name evidence="19" type="primary">LOC107270765</name>
</gene>
<keyword evidence="9 19" id="KW-0503">Monooxygenase</keyword>
<evidence type="ECO:0000259" key="17">
    <source>
        <dbReference type="Pfam" id="PF03712"/>
    </source>
</evidence>
<dbReference type="GO" id="GO:0005507">
    <property type="term" value="F:copper ion binding"/>
    <property type="evidence" value="ECO:0007669"/>
    <property type="project" value="InterPro"/>
</dbReference>
<evidence type="ECO:0000256" key="6">
    <source>
        <dbReference type="ARBA" id="ARBA00022729"/>
    </source>
</evidence>
<dbReference type="PANTHER" id="PTHR10680:SF14">
    <property type="entry name" value="PEPTIDYL-GLYCINE ALPHA-AMIDATING MONOOXYGENASE"/>
    <property type="match status" value="1"/>
</dbReference>
<dbReference type="PRINTS" id="PR00790">
    <property type="entry name" value="PAMONOXGNASE"/>
</dbReference>
<evidence type="ECO:0000313" key="19">
    <source>
        <dbReference type="RefSeq" id="XP_015601575.1"/>
    </source>
</evidence>
<evidence type="ECO:0000256" key="14">
    <source>
        <dbReference type="PIRSR" id="PIRSR600720-3"/>
    </source>
</evidence>
<dbReference type="EC" id="1.14.17.3" evidence="3"/>
<dbReference type="CTD" id="37823"/>
<dbReference type="InterPro" id="IPR014784">
    <property type="entry name" value="Cu2_ascorb_mOase-like_C"/>
</dbReference>
<organism evidence="18 19">
    <name type="scientific">Cephus cinctus</name>
    <name type="common">Wheat stem sawfly</name>
    <dbReference type="NCBI Taxonomy" id="211228"/>
    <lineage>
        <taxon>Eukaryota</taxon>
        <taxon>Metazoa</taxon>
        <taxon>Ecdysozoa</taxon>
        <taxon>Arthropoda</taxon>
        <taxon>Hexapoda</taxon>
        <taxon>Insecta</taxon>
        <taxon>Pterygota</taxon>
        <taxon>Neoptera</taxon>
        <taxon>Endopterygota</taxon>
        <taxon>Hymenoptera</taxon>
        <taxon>Cephoidea</taxon>
        <taxon>Cephidae</taxon>
        <taxon>Cephus</taxon>
    </lineage>
</organism>
<feature type="binding site" evidence="13">
    <location>
        <position position="290"/>
    </location>
    <ligand>
        <name>Cu(2+)</name>
        <dbReference type="ChEBI" id="CHEBI:29036"/>
        <label>1</label>
        <note>catalytic</note>
    </ligand>
</feature>
<evidence type="ECO:0000256" key="11">
    <source>
        <dbReference type="ARBA" id="ARBA00023180"/>
    </source>
</evidence>